<dbReference type="Proteomes" id="UP000299102">
    <property type="component" value="Unassembled WGS sequence"/>
</dbReference>
<feature type="compositionally biased region" description="Polar residues" evidence="1">
    <location>
        <begin position="212"/>
        <end position="223"/>
    </location>
</feature>
<feature type="region of interest" description="Disordered" evidence="1">
    <location>
        <begin position="163"/>
        <end position="284"/>
    </location>
</feature>
<reference evidence="2 3" key="1">
    <citation type="journal article" date="2019" name="Commun. Biol.">
        <title>The bagworm genome reveals a unique fibroin gene that provides high tensile strength.</title>
        <authorList>
            <person name="Kono N."/>
            <person name="Nakamura H."/>
            <person name="Ohtoshi R."/>
            <person name="Tomita M."/>
            <person name="Numata K."/>
            <person name="Arakawa K."/>
        </authorList>
    </citation>
    <scope>NUCLEOTIDE SEQUENCE [LARGE SCALE GENOMIC DNA]</scope>
</reference>
<name>A0A4C1VDA2_EUMVA</name>
<evidence type="ECO:0000256" key="1">
    <source>
        <dbReference type="SAM" id="MobiDB-lite"/>
    </source>
</evidence>
<evidence type="ECO:0000313" key="3">
    <source>
        <dbReference type="Proteomes" id="UP000299102"/>
    </source>
</evidence>
<gene>
    <name evidence="2" type="ORF">EVAR_85510_1</name>
</gene>
<evidence type="ECO:0000313" key="2">
    <source>
        <dbReference type="EMBL" id="GBP36262.1"/>
    </source>
</evidence>
<protein>
    <submittedName>
        <fullName evidence="2">Uncharacterized protein</fullName>
    </submittedName>
</protein>
<accession>A0A4C1VDA2</accession>
<dbReference type="AlphaFoldDB" id="A0A4C1VDA2"/>
<organism evidence="2 3">
    <name type="scientific">Eumeta variegata</name>
    <name type="common">Bagworm moth</name>
    <name type="synonym">Eumeta japonica</name>
    <dbReference type="NCBI Taxonomy" id="151549"/>
    <lineage>
        <taxon>Eukaryota</taxon>
        <taxon>Metazoa</taxon>
        <taxon>Ecdysozoa</taxon>
        <taxon>Arthropoda</taxon>
        <taxon>Hexapoda</taxon>
        <taxon>Insecta</taxon>
        <taxon>Pterygota</taxon>
        <taxon>Neoptera</taxon>
        <taxon>Endopterygota</taxon>
        <taxon>Lepidoptera</taxon>
        <taxon>Glossata</taxon>
        <taxon>Ditrysia</taxon>
        <taxon>Tineoidea</taxon>
        <taxon>Psychidae</taxon>
        <taxon>Oiketicinae</taxon>
        <taxon>Eumeta</taxon>
    </lineage>
</organism>
<feature type="compositionally biased region" description="Basic and acidic residues" evidence="1">
    <location>
        <begin position="228"/>
        <end position="242"/>
    </location>
</feature>
<keyword evidence="3" id="KW-1185">Reference proteome</keyword>
<comment type="caution">
    <text evidence="2">The sequence shown here is derived from an EMBL/GenBank/DDBJ whole genome shotgun (WGS) entry which is preliminary data.</text>
</comment>
<sequence length="284" mass="31653">MVHDRVTLPRDLPEGRLGSDVGRAAVSNWQKPSRTGKLLCLLIRLSLSPAGMRSGSDGRRRMRLEASQGFLCPHCIRSLNNLNAVLKRKHQEKVPSTKHGPRYRHGSGIRRRLKSAVLNLDSPSKCIILENVDDHVMRQPIGNVTKMATLFVNKMALPLRGRERNAQASNVKLDDSKAKLPDRSEDLADRNKNLDDSNANLDDWNRSDDSQEPSLSTHRSFPSLSDEPMVRDVPVKNNESKDRSRKRLGELGGAGAGSPQDGGGCKKCRRDSPKKEETDEQNQN</sequence>
<proteinExistence type="predicted"/>
<dbReference type="EMBL" id="BGZK01000316">
    <property type="protein sequence ID" value="GBP36262.1"/>
    <property type="molecule type" value="Genomic_DNA"/>
</dbReference>
<feature type="compositionally biased region" description="Gly residues" evidence="1">
    <location>
        <begin position="250"/>
        <end position="265"/>
    </location>
</feature>
<feature type="compositionally biased region" description="Basic and acidic residues" evidence="1">
    <location>
        <begin position="172"/>
        <end position="195"/>
    </location>
</feature>